<feature type="transmembrane region" description="Helical" evidence="1">
    <location>
        <begin position="50"/>
        <end position="70"/>
    </location>
</feature>
<keyword evidence="1" id="KW-1133">Transmembrane helix</keyword>
<evidence type="ECO:0000313" key="2">
    <source>
        <dbReference type="EMBL" id="PYI10640.1"/>
    </source>
</evidence>
<feature type="transmembrane region" description="Helical" evidence="1">
    <location>
        <begin position="153"/>
        <end position="178"/>
    </location>
</feature>
<keyword evidence="3" id="KW-1185">Reference proteome</keyword>
<dbReference type="STRING" id="1448318.A0A319ELT4"/>
<gene>
    <name evidence="2" type="ORF">BO78DRAFT_305655</name>
</gene>
<feature type="transmembrane region" description="Helical" evidence="1">
    <location>
        <begin position="653"/>
        <end position="678"/>
    </location>
</feature>
<dbReference type="VEuPathDB" id="FungiDB:BO78DRAFT_305655"/>
<dbReference type="AlphaFoldDB" id="A0A319ELT4"/>
<name>A0A319ELT4_ASPSB</name>
<feature type="transmembrane region" description="Helical" evidence="1">
    <location>
        <begin position="90"/>
        <end position="108"/>
    </location>
</feature>
<keyword evidence="1" id="KW-0812">Transmembrane</keyword>
<evidence type="ECO:0000256" key="1">
    <source>
        <dbReference type="SAM" id="Phobius"/>
    </source>
</evidence>
<accession>A0A319ELT4</accession>
<organism evidence="2 3">
    <name type="scientific">Aspergillus sclerotiicarbonarius (strain CBS 121057 / IBT 28362)</name>
    <dbReference type="NCBI Taxonomy" id="1448318"/>
    <lineage>
        <taxon>Eukaryota</taxon>
        <taxon>Fungi</taxon>
        <taxon>Dikarya</taxon>
        <taxon>Ascomycota</taxon>
        <taxon>Pezizomycotina</taxon>
        <taxon>Eurotiomycetes</taxon>
        <taxon>Eurotiomycetidae</taxon>
        <taxon>Eurotiales</taxon>
        <taxon>Aspergillaceae</taxon>
        <taxon>Aspergillus</taxon>
        <taxon>Aspergillus subgen. Circumdati</taxon>
    </lineage>
</organism>
<dbReference type="EMBL" id="KZ826321">
    <property type="protein sequence ID" value="PYI10640.1"/>
    <property type="molecule type" value="Genomic_DNA"/>
</dbReference>
<dbReference type="PANTHER" id="PTHR37544">
    <property type="entry name" value="SPRAY-RELATED"/>
    <property type="match status" value="1"/>
</dbReference>
<dbReference type="OrthoDB" id="5332281at2759"/>
<sequence>MLGNFIPKAKAFTRIAQKPPASHVRTVSQSDESLAGGHPHMWIPAMLRSMTLVAFAILFIIFIIVIEVLYSVSCQKEGLSTSQERLHYLWTYGPTAVLTIVAGFWGQVEYRTKQLAPWKAMHQEPKPASQSLLLDYVSDWNVVIMLRALKHTWAVPLAVLGTLLIKLVTVVSTGLFMLQSVYMDDVPTTLHAQASFNAAGYDAAKVDGTAAMVVAGAWWLDLPYPVGSTDQYAFQPFTTQSNLGSEAVMSGTVSMFSADLQCDVGTVTNWTQGCMSQGCEYIRLNMTLSAPSCSKYPLATFERSTSSVGGYYADVFSATCAESASDKRLVFAAAHWSDNITEIQTLICSPTYNISEGSVSLLHGNQSVVSIHSSSSNGTISGLDAAELGAGLVSTLEGAEDTLDTLNYVDVSTGSSRKYQYNFTDPNSTYPSAFYLVANLSSPHALSDLLDASVLEKVSRPTFTAMAAQIARQYLLSSADTRFRGTYSAHIQRVVVRELSVRIMEATLAVLVVLTAALWALRPVRSTPRDPGTIAGLAAILSRSPAISHRLTGCKNTQDMSTELADGKYHTRVTDHDGTFSIEEEQKSEGTRTRISSGPIAWWQPMSVSLWWWMISVFLPLLIIAGLEIAYQMSAKRDGLGTVNSSGYIRYTWVYLPALVMLIVRIFFDCIHFSAMVFQPYLELRRGGVTAPGSLMENHLSKLTLFTFFTAITRRQWAICASAFTVLLAPVLTVAVSGLYSTQDVVYTRPASIARIDTFNYSISPHSSTDSDPGLGLTGALVVAANMSYPAWTYGELVIPTLSEDSLTDKDGKVQAQSLPALRANLTCDALPSDTVFAVVPPEEDYAAWQIRMQLDEKCQNGSSMTLVAVETDYPNQNHTVFGNLIYLDTIAFGDCPSLMGVYGEFNGNSTSNLRGFTCNPQIDQVNATGTFTLPGLQIQSLAADSSTSQLFTTNITANLHFTDYLPQATNQNNQAFDEFFSAMINDQKTLSITDLTDLSHYPTVINATQHLYRVLMAQSINGNSRIPSTTNSTRYSANIINPNRVRLLQSAISTRILEACLAAMVISTLIAYCFMHTKEIIPVNPCSIAGAATLLAGSDMLKSDVLPPGSEWQSDKELLRRDYFNGLVFGLGWWEGPRFGIDIGKPEPYRD</sequence>
<proteinExistence type="predicted"/>
<dbReference type="Proteomes" id="UP000248423">
    <property type="component" value="Unassembled WGS sequence"/>
</dbReference>
<protein>
    <submittedName>
        <fullName evidence="2">Uncharacterized protein</fullName>
    </submittedName>
</protein>
<feature type="transmembrane region" description="Helical" evidence="1">
    <location>
        <begin position="610"/>
        <end position="633"/>
    </location>
</feature>
<keyword evidence="1" id="KW-0472">Membrane</keyword>
<dbReference type="PANTHER" id="PTHR37544:SF1">
    <property type="entry name" value="PHOSPHORIBOSYLAMINOIMIDAZOLE-SUCCINOCARBOXAMIDE SYNTHASE"/>
    <property type="match status" value="1"/>
</dbReference>
<dbReference type="Pfam" id="PF11915">
    <property type="entry name" value="DUF3433"/>
    <property type="match status" value="2"/>
</dbReference>
<dbReference type="InterPro" id="IPR021840">
    <property type="entry name" value="DUF3433"/>
</dbReference>
<reference evidence="2 3" key="1">
    <citation type="submission" date="2018-02" db="EMBL/GenBank/DDBJ databases">
        <title>The genomes of Aspergillus section Nigri reveals drivers in fungal speciation.</title>
        <authorList>
            <consortium name="DOE Joint Genome Institute"/>
            <person name="Vesth T.C."/>
            <person name="Nybo J."/>
            <person name="Theobald S."/>
            <person name="Brandl J."/>
            <person name="Frisvad J.C."/>
            <person name="Nielsen K.F."/>
            <person name="Lyhne E.K."/>
            <person name="Kogle M.E."/>
            <person name="Kuo A."/>
            <person name="Riley R."/>
            <person name="Clum A."/>
            <person name="Nolan M."/>
            <person name="Lipzen A."/>
            <person name="Salamov A."/>
            <person name="Henrissat B."/>
            <person name="Wiebenga A."/>
            <person name="De vries R.P."/>
            <person name="Grigoriev I.V."/>
            <person name="Mortensen U.H."/>
            <person name="Andersen M.R."/>
            <person name="Baker S.E."/>
        </authorList>
    </citation>
    <scope>NUCLEOTIDE SEQUENCE [LARGE SCALE GENOMIC DNA]</scope>
    <source>
        <strain evidence="2 3">CBS 121057</strain>
    </source>
</reference>
<evidence type="ECO:0000313" key="3">
    <source>
        <dbReference type="Proteomes" id="UP000248423"/>
    </source>
</evidence>
<feature type="transmembrane region" description="Helical" evidence="1">
    <location>
        <begin position="717"/>
        <end position="740"/>
    </location>
</feature>